<gene>
    <name evidence="2" type="ORF">FF100_15580</name>
</gene>
<feature type="transmembrane region" description="Helical" evidence="1">
    <location>
        <begin position="41"/>
        <end position="59"/>
    </location>
</feature>
<name>A0A5C4LGB2_9HYPH</name>
<accession>A0A5C4LGB2</accession>
<evidence type="ECO:0000313" key="3">
    <source>
        <dbReference type="Proteomes" id="UP000305267"/>
    </source>
</evidence>
<dbReference type="Pfam" id="PF23987">
    <property type="entry name" value="Phage_holin_10"/>
    <property type="match status" value="1"/>
</dbReference>
<dbReference type="OrthoDB" id="7478151at2"/>
<dbReference type="Proteomes" id="UP000305267">
    <property type="component" value="Unassembled WGS sequence"/>
</dbReference>
<dbReference type="InterPro" id="IPR058159">
    <property type="entry name" value="Phage_holin_10"/>
</dbReference>
<feature type="transmembrane region" description="Helical" evidence="1">
    <location>
        <begin position="12"/>
        <end position="29"/>
    </location>
</feature>
<keyword evidence="1" id="KW-0472">Membrane</keyword>
<keyword evidence="1" id="KW-1133">Transmembrane helix</keyword>
<sequence length="100" mass="10166">MNAIQVASAFRALIIFVGGALVTRGWLTAEQVSYLTDASTLTAVVGAAMAIGSFAYGVWTRRPAGLLKAAASLPEVDRITVAPTAAPLAAAVPSPKVTVP</sequence>
<organism evidence="2 3">
    <name type="scientific">Methylobacterium terricola</name>
    <dbReference type="NCBI Taxonomy" id="2583531"/>
    <lineage>
        <taxon>Bacteria</taxon>
        <taxon>Pseudomonadati</taxon>
        <taxon>Pseudomonadota</taxon>
        <taxon>Alphaproteobacteria</taxon>
        <taxon>Hyphomicrobiales</taxon>
        <taxon>Methylobacteriaceae</taxon>
        <taxon>Methylobacterium</taxon>
    </lineage>
</organism>
<proteinExistence type="predicted"/>
<protein>
    <submittedName>
        <fullName evidence="2">Penicillin-insensitive murein endopeptidase</fullName>
    </submittedName>
</protein>
<dbReference type="AlphaFoldDB" id="A0A5C4LGB2"/>
<evidence type="ECO:0000256" key="1">
    <source>
        <dbReference type="SAM" id="Phobius"/>
    </source>
</evidence>
<keyword evidence="1" id="KW-0812">Transmembrane</keyword>
<comment type="caution">
    <text evidence="2">The sequence shown here is derived from an EMBL/GenBank/DDBJ whole genome shotgun (WGS) entry which is preliminary data.</text>
</comment>
<dbReference type="RefSeq" id="WP_139036617.1">
    <property type="nucleotide sequence ID" value="NZ_VDDA01000006.1"/>
</dbReference>
<reference evidence="2 3" key="1">
    <citation type="submission" date="2019-06" db="EMBL/GenBank/DDBJ databases">
        <title>Genome of Methylobacterium sp. 17Sr1-39.</title>
        <authorList>
            <person name="Seo T."/>
        </authorList>
    </citation>
    <scope>NUCLEOTIDE SEQUENCE [LARGE SCALE GENOMIC DNA]</scope>
    <source>
        <strain evidence="2 3">17Sr1-39</strain>
    </source>
</reference>
<dbReference type="EMBL" id="VDDA01000006">
    <property type="protein sequence ID" value="TNC12257.1"/>
    <property type="molecule type" value="Genomic_DNA"/>
</dbReference>
<keyword evidence="3" id="KW-1185">Reference proteome</keyword>
<evidence type="ECO:0000313" key="2">
    <source>
        <dbReference type="EMBL" id="TNC12257.1"/>
    </source>
</evidence>